<evidence type="ECO:0000256" key="1">
    <source>
        <dbReference type="ARBA" id="ARBA00022729"/>
    </source>
</evidence>
<dbReference type="EMBL" id="CP015136">
    <property type="protein sequence ID" value="AMY08013.1"/>
    <property type="molecule type" value="Genomic_DNA"/>
</dbReference>
<protein>
    <submittedName>
        <fullName evidence="4">Cna protein B-type domain protein</fullName>
    </submittedName>
</protein>
<feature type="signal peptide" evidence="3">
    <location>
        <begin position="1"/>
        <end position="21"/>
    </location>
</feature>
<proteinExistence type="predicted"/>
<feature type="region of interest" description="Disordered" evidence="2">
    <location>
        <begin position="80"/>
        <end position="106"/>
    </location>
</feature>
<evidence type="ECO:0000256" key="2">
    <source>
        <dbReference type="SAM" id="MobiDB-lite"/>
    </source>
</evidence>
<evidence type="ECO:0000313" key="4">
    <source>
        <dbReference type="EMBL" id="AMY08013.1"/>
    </source>
</evidence>
<dbReference type="PANTHER" id="PTHR23303">
    <property type="entry name" value="CARBOXYPEPTIDASE REGULATORY REGION-CONTAINING"/>
    <property type="match status" value="1"/>
</dbReference>
<dbReference type="RefSeq" id="WP_110169892.1">
    <property type="nucleotide sequence ID" value="NZ_CP015136.1"/>
</dbReference>
<organism evidence="4 5">
    <name type="scientific">Luteitalea pratensis</name>
    <dbReference type="NCBI Taxonomy" id="1855912"/>
    <lineage>
        <taxon>Bacteria</taxon>
        <taxon>Pseudomonadati</taxon>
        <taxon>Acidobacteriota</taxon>
        <taxon>Vicinamibacteria</taxon>
        <taxon>Vicinamibacterales</taxon>
        <taxon>Vicinamibacteraceae</taxon>
        <taxon>Luteitalea</taxon>
    </lineage>
</organism>
<evidence type="ECO:0000256" key="3">
    <source>
        <dbReference type="SAM" id="SignalP"/>
    </source>
</evidence>
<dbReference type="InterPro" id="IPR051417">
    <property type="entry name" value="SDr/BOS_complex"/>
</dbReference>
<dbReference type="Pfam" id="PF13620">
    <property type="entry name" value="CarboxypepD_reg"/>
    <property type="match status" value="2"/>
</dbReference>
<dbReference type="GO" id="GO:0030246">
    <property type="term" value="F:carbohydrate binding"/>
    <property type="evidence" value="ECO:0007669"/>
    <property type="project" value="InterPro"/>
</dbReference>
<keyword evidence="1 3" id="KW-0732">Signal</keyword>
<dbReference type="KEGG" id="abac:LuPra_01201"/>
<sequence precursor="true">MTRVSFTFGVLCILSPVVSVAAQPTSPSPRIQVPRPAPPMPPRDTSARPVSPVPEVGTATLSGRVVAAETGLPLRRATVSATSTRGPDIPPRGAFFTPQRPISARTDDDGRFMIRELPAGEYALTARRSGYVDQSYGQVTQNGPGRRVSVADGAAVGPLQFALVRGGVITGRVVDESGEPAERVQVRAVRAQRIGGQQRYLGGPGDTTDDQGHYRMFGLAPGEYLVMAEPSDRNFFRGSENVQNVDTDTIPTYGPGTVNPAEAVKVQVQANTEAAMDIQLVASKVATVRGKVLTSKGEPLEGGMVRLQSQGAEAMSGMGRGGPVMAGGLYEIGGVPPGAYTLIVEQMMRGGPGGLDDDGPMPESATESVTVEGEDLVVPLTTSPGSTARGRVIVEGGDPALLANRTLRVTAFPATPNMRFGSMARGRVAPDLSFTVSGLRGNLVLALQGVPEGWWIKDIRVSGQSALDGFDFGASKAFTGVELVVSGRATGLTGTVTMPTGTTANDYAVVVFPEDEDKWERGPASGVRITRPGLDGAYKLQGLRPGHYYVLAVPAVQADYQVLSEPDQLRLLTGRARTAEVKDGELVPLTLTLVER</sequence>
<gene>
    <name evidence="4" type="ORF">LuPra_01201</name>
</gene>
<dbReference type="InterPro" id="IPR013784">
    <property type="entry name" value="Carb-bd-like_fold"/>
</dbReference>
<dbReference type="Gene3D" id="2.60.40.1120">
    <property type="entry name" value="Carboxypeptidase-like, regulatory domain"/>
    <property type="match status" value="2"/>
</dbReference>
<accession>A0A143PIC6</accession>
<dbReference type="AlphaFoldDB" id="A0A143PIC6"/>
<dbReference type="PANTHER" id="PTHR23303:SF14">
    <property type="entry name" value="BOS COMPLEX SUBUNIT NOMO1-RELATED"/>
    <property type="match status" value="1"/>
</dbReference>
<evidence type="ECO:0000313" key="5">
    <source>
        <dbReference type="Proteomes" id="UP000076079"/>
    </source>
</evidence>
<reference evidence="5" key="2">
    <citation type="submission" date="2016-04" db="EMBL/GenBank/DDBJ databases">
        <title>First Complete Genome Sequence of a Subdivision 6 Acidobacterium.</title>
        <authorList>
            <person name="Huang S."/>
            <person name="Vieira S."/>
            <person name="Bunk B."/>
            <person name="Riedel T."/>
            <person name="Sproeer C."/>
            <person name="Overmann J."/>
        </authorList>
    </citation>
    <scope>NUCLEOTIDE SEQUENCE [LARGE SCALE GENOMIC DNA]</scope>
    <source>
        <strain evidence="5">DSM 100886 HEG_-6_39</strain>
    </source>
</reference>
<dbReference type="STRING" id="1855912.LuPra_01201"/>
<reference evidence="4 5" key="1">
    <citation type="journal article" date="2016" name="Genome Announc.">
        <title>First Complete Genome Sequence of a Subdivision 6 Acidobacterium Strain.</title>
        <authorList>
            <person name="Huang S."/>
            <person name="Vieira S."/>
            <person name="Bunk B."/>
            <person name="Riedel T."/>
            <person name="Sproer C."/>
            <person name="Overmann J."/>
        </authorList>
    </citation>
    <scope>NUCLEOTIDE SEQUENCE [LARGE SCALE GENOMIC DNA]</scope>
    <source>
        <strain evidence="5">DSM 100886 HEG_-6_39</strain>
    </source>
</reference>
<name>A0A143PIC6_LUTPR</name>
<feature type="chain" id="PRO_5007511384" evidence="3">
    <location>
        <begin position="22"/>
        <end position="596"/>
    </location>
</feature>
<dbReference type="OrthoDB" id="127337at2"/>
<dbReference type="SUPFAM" id="SSF49452">
    <property type="entry name" value="Starch-binding domain-like"/>
    <property type="match status" value="3"/>
</dbReference>
<dbReference type="Proteomes" id="UP000076079">
    <property type="component" value="Chromosome"/>
</dbReference>
<keyword evidence="5" id="KW-1185">Reference proteome</keyword>
<feature type="region of interest" description="Disordered" evidence="2">
    <location>
        <begin position="23"/>
        <end position="56"/>
    </location>
</feature>